<evidence type="ECO:0008006" key="4">
    <source>
        <dbReference type="Google" id="ProtNLM"/>
    </source>
</evidence>
<sequence>MEGVVVEERKEEWCEAAVWQGYGGMHVGGDGDVEPPFGNGVIWRPWTATRPCIGQAGQAQPDTWSGTSQLRSQVNRAPMRCTGCAAVFGPDAQVLIDDGAQMQPRARVAWKCAFCGVDDNQMDAVSRNAVQSMGVAALVETNRAVQVVEFVEPVPSASRPTSDRSVCDPGVLFLLVDQRAPIPQADQVREAISEALDDFCSRALIHSDVRPRFGLVSVGRSLVEVVRFGSGSLDADGHGNSVSEGDLVCTDVVESADQFLRISQPLLQNSSELGMYTTDDLQLFTHQLYGLIAEPTPADRCTFGSWHQRNAVSPVSAFSPFSAALEIALELLLRRSKAVEFLGTERGDTSRTSRRGHFHRIIGLVQSEWFSSHGAGDASPAMNLAERLTGLGRKARAQCCALNFVWMPPNASLDSFVSEPGPGPDHSVEKDALQHGSAVVLKALDAAASASQGGCVLVTPLPSWRLEEKQKTSQRGERCVYVSLKSNILFMLTDALACFGTLEVFVSSGCDLKSAIGRSAWHFEKQGEQCWALNNVIALDQNISYTLLFGLDRLARSSSSRTSSRVVVQLVSQRWETAGAFLHRVTRTFHVCFVDSAFKRDDFYGVDVVGAVVARTSGPLLVSPSVIAVKHALSEALRAGKAPAEKLNEHISARVKCIRHSNGEGIQFGQRIVREMDHFRQAFSARAEFEAHSFEASCTTAACRWFCDHADPSNAAMDRFMIPTLYTVKDATGLHDKGGSDGDFKSVMYDVGWAGLALLPIDDTRALLLEERVVMVDSGVELLLCEALVSDHDGSSGGPGRALDLLNRAHMALQEETSGRVPPSFLSTRVLQAADEDVMTTLGAYLDCLFILGSGDRSSYVTSMDDDEKTLLSEHGASRASGSSGILQSAWSTFKKVLEDSIAEYRPRSSVFTKITSSSSPENLPSNHGHLDTDARARRDKHEHAELV</sequence>
<comment type="caution">
    <text evidence="2">The sequence shown here is derived from an EMBL/GenBank/DDBJ whole genome shotgun (WGS) entry which is preliminary data.</text>
</comment>
<name>A0A5J4Z504_PORPP</name>
<reference evidence="3" key="1">
    <citation type="journal article" date="2019" name="Nat. Commun.">
        <title>Expansion of phycobilisome linker gene families in mesophilic red algae.</title>
        <authorList>
            <person name="Lee J."/>
            <person name="Kim D."/>
            <person name="Bhattacharya D."/>
            <person name="Yoon H.S."/>
        </authorList>
    </citation>
    <scope>NUCLEOTIDE SEQUENCE [LARGE SCALE GENOMIC DNA]</scope>
    <source>
        <strain evidence="3">CCMP 1328</strain>
    </source>
</reference>
<keyword evidence="3" id="KW-1185">Reference proteome</keyword>
<proteinExistence type="predicted"/>
<evidence type="ECO:0000256" key="1">
    <source>
        <dbReference type="SAM" id="MobiDB-lite"/>
    </source>
</evidence>
<accession>A0A5J4Z504</accession>
<evidence type="ECO:0000313" key="3">
    <source>
        <dbReference type="Proteomes" id="UP000324585"/>
    </source>
</evidence>
<feature type="region of interest" description="Disordered" evidence="1">
    <location>
        <begin position="914"/>
        <end position="948"/>
    </location>
</feature>
<organism evidence="2 3">
    <name type="scientific">Porphyridium purpureum</name>
    <name type="common">Red alga</name>
    <name type="synonym">Porphyridium cruentum</name>
    <dbReference type="NCBI Taxonomy" id="35688"/>
    <lineage>
        <taxon>Eukaryota</taxon>
        <taxon>Rhodophyta</taxon>
        <taxon>Bangiophyceae</taxon>
        <taxon>Porphyridiales</taxon>
        <taxon>Porphyridiaceae</taxon>
        <taxon>Porphyridium</taxon>
    </lineage>
</organism>
<protein>
    <recommendedName>
        <fullName evidence="4">Protein transport protein SEC23</fullName>
    </recommendedName>
</protein>
<gene>
    <name evidence="2" type="ORF">FVE85_5262</name>
</gene>
<dbReference type="Proteomes" id="UP000324585">
    <property type="component" value="Unassembled WGS sequence"/>
</dbReference>
<feature type="compositionally biased region" description="Basic and acidic residues" evidence="1">
    <location>
        <begin position="929"/>
        <end position="948"/>
    </location>
</feature>
<dbReference type="EMBL" id="VRMN01000001">
    <property type="protein sequence ID" value="KAA8497677.1"/>
    <property type="molecule type" value="Genomic_DNA"/>
</dbReference>
<evidence type="ECO:0000313" key="2">
    <source>
        <dbReference type="EMBL" id="KAA8497677.1"/>
    </source>
</evidence>
<dbReference type="AlphaFoldDB" id="A0A5J4Z504"/>